<dbReference type="Pfam" id="PF08240">
    <property type="entry name" value="ADH_N"/>
    <property type="match status" value="1"/>
</dbReference>
<dbReference type="SMART" id="SM00829">
    <property type="entry name" value="PKS_ER"/>
    <property type="match status" value="1"/>
</dbReference>
<dbReference type="InterPro" id="IPR020843">
    <property type="entry name" value="ER"/>
</dbReference>
<protein>
    <submittedName>
        <fullName evidence="2">GroES-like protein</fullName>
    </submittedName>
</protein>
<evidence type="ECO:0000313" key="3">
    <source>
        <dbReference type="Proteomes" id="UP000815677"/>
    </source>
</evidence>
<dbReference type="Proteomes" id="UP000815677">
    <property type="component" value="Unassembled WGS sequence"/>
</dbReference>
<dbReference type="Gene3D" id="3.90.180.10">
    <property type="entry name" value="Medium-chain alcohol dehydrogenases, catalytic domain"/>
    <property type="match status" value="1"/>
</dbReference>
<dbReference type="InterPro" id="IPR036291">
    <property type="entry name" value="NAD(P)-bd_dom_sf"/>
</dbReference>
<dbReference type="InterPro" id="IPR011032">
    <property type="entry name" value="GroES-like_sf"/>
</dbReference>
<dbReference type="InterPro" id="IPR013154">
    <property type="entry name" value="ADH-like_N"/>
</dbReference>
<feature type="domain" description="Enoyl reductase (ER)" evidence="1">
    <location>
        <begin position="38"/>
        <end position="371"/>
    </location>
</feature>
<dbReference type="SUPFAM" id="SSF51735">
    <property type="entry name" value="NAD(P)-binding Rossmann-fold domains"/>
    <property type="match status" value="1"/>
</dbReference>
<dbReference type="EMBL" id="DF841963">
    <property type="protein sequence ID" value="GAT45918.1"/>
    <property type="molecule type" value="Genomic_DNA"/>
</dbReference>
<sequence length="377" mass="39966">MVPRAKLRQSLTMTLDIRGRQHPFPSQTQKSLVIPVAKAPLEIRETPVPAPGAGQVLVKIMAAGLNPMDPARHKQDMMLPAYPIVLGSDVAGVIEQVGEGFAQTQFGGYQQYVALPAATLIRKPKNISFDDVATFPITFSTACVALCGQAPIGLGLNPTLASDKPQSGKAAVVIGAGTSVGQFAMQLLKFCGFSTIIAYASAKHTEYLTSLGATLVIDRNSTPLPELSSHPALKEHPVDVVYDTVMGIVPGGADAISPVDAGHDLLKPHGQLVTVNPRAALSANRSESSKGITLTRSMGFYVGPDVVPGPMRTLEHTKFGRYIIERLPVLLEEGVLVANRVEVLPGGLEGVKAGFERWYQDSGVSAVKLVAHPQETA</sequence>
<organism evidence="2 3">
    <name type="scientific">Mycena chlorophos</name>
    <name type="common">Agaric fungus</name>
    <name type="synonym">Agaricus chlorophos</name>
    <dbReference type="NCBI Taxonomy" id="658473"/>
    <lineage>
        <taxon>Eukaryota</taxon>
        <taxon>Fungi</taxon>
        <taxon>Dikarya</taxon>
        <taxon>Basidiomycota</taxon>
        <taxon>Agaricomycotina</taxon>
        <taxon>Agaricomycetes</taxon>
        <taxon>Agaricomycetidae</taxon>
        <taxon>Agaricales</taxon>
        <taxon>Marasmiineae</taxon>
        <taxon>Mycenaceae</taxon>
        <taxon>Mycena</taxon>
    </lineage>
</organism>
<reference evidence="2" key="1">
    <citation type="submission" date="2014-09" db="EMBL/GenBank/DDBJ databases">
        <title>Genome sequence of the luminous mushroom Mycena chlorophos for searching fungal bioluminescence genes.</title>
        <authorList>
            <person name="Tanaka Y."/>
            <person name="Kasuga D."/>
            <person name="Oba Y."/>
            <person name="Hase S."/>
            <person name="Sato K."/>
            <person name="Oba Y."/>
            <person name="Sakakibara Y."/>
        </authorList>
    </citation>
    <scope>NUCLEOTIDE SEQUENCE</scope>
</reference>
<dbReference type="SUPFAM" id="SSF50129">
    <property type="entry name" value="GroES-like"/>
    <property type="match status" value="1"/>
</dbReference>
<dbReference type="Gene3D" id="3.40.50.720">
    <property type="entry name" value="NAD(P)-binding Rossmann-like Domain"/>
    <property type="match status" value="1"/>
</dbReference>
<evidence type="ECO:0000313" key="2">
    <source>
        <dbReference type="EMBL" id="GAT45918.1"/>
    </source>
</evidence>
<proteinExistence type="predicted"/>
<dbReference type="CDD" id="cd08249">
    <property type="entry name" value="enoyl_reductase_like"/>
    <property type="match status" value="1"/>
</dbReference>
<evidence type="ECO:0000259" key="1">
    <source>
        <dbReference type="SMART" id="SM00829"/>
    </source>
</evidence>
<dbReference type="PANTHER" id="PTHR45348">
    <property type="entry name" value="HYPOTHETICAL OXIDOREDUCTASE (EUROFUNG)"/>
    <property type="match status" value="1"/>
</dbReference>
<dbReference type="InterPro" id="IPR047122">
    <property type="entry name" value="Trans-enoyl_RdTase-like"/>
</dbReference>
<dbReference type="PANTHER" id="PTHR45348:SF2">
    <property type="entry name" value="ZINC-TYPE ALCOHOL DEHYDROGENASE-LIKE PROTEIN C2E1P3.01"/>
    <property type="match status" value="1"/>
</dbReference>
<gene>
    <name evidence="2" type="ORF">MCHLO_03469</name>
</gene>
<accession>A0ABQ0L4C9</accession>
<name>A0ABQ0L4C9_MYCCL</name>
<keyword evidence="3" id="KW-1185">Reference proteome</keyword>